<evidence type="ECO:0000256" key="2">
    <source>
        <dbReference type="ARBA" id="ARBA00022448"/>
    </source>
</evidence>
<dbReference type="SUPFAM" id="SSF140111">
    <property type="entry name" value="Endosomal sorting complex assembly domain"/>
    <property type="match status" value="1"/>
</dbReference>
<keyword evidence="9" id="KW-0472">Membrane</keyword>
<reference evidence="14" key="1">
    <citation type="submission" date="2011-07" db="EMBL/GenBank/DDBJ databases">
        <authorList>
            <consortium name="Caenorhabditis brenneri Sequencing and Analysis Consortium"/>
            <person name="Wilson R.K."/>
        </authorList>
    </citation>
    <scope>NUCLEOTIDE SEQUENCE [LARGE SCALE GENOMIC DNA]</scope>
    <source>
        <strain evidence="14">PB2801</strain>
    </source>
</reference>
<dbReference type="PROSITE" id="PS51310">
    <property type="entry name" value="VPS28_C"/>
    <property type="match status" value="1"/>
</dbReference>
<dbReference type="EMBL" id="GL379862">
    <property type="protein sequence ID" value="EGT57499.1"/>
    <property type="molecule type" value="Genomic_DNA"/>
</dbReference>
<dbReference type="OrthoDB" id="2671at2759"/>
<feature type="signal peptide" evidence="10">
    <location>
        <begin position="1"/>
        <end position="15"/>
    </location>
</feature>
<dbReference type="Proteomes" id="UP000008068">
    <property type="component" value="Unassembled WGS sequence"/>
</dbReference>
<evidence type="ECO:0000259" key="11">
    <source>
        <dbReference type="PROSITE" id="PS51310"/>
    </source>
</evidence>
<dbReference type="Gene3D" id="1.20.1440.200">
    <property type="match status" value="1"/>
</dbReference>
<evidence type="ECO:0000256" key="8">
    <source>
        <dbReference type="PROSITE-ProRule" id="PRU00642"/>
    </source>
</evidence>
<comment type="function">
    <text evidence="5">Component of the ESCRT-I complex, a regulator of vesicular trafficking process.</text>
</comment>
<dbReference type="HOGENOM" id="CLU_076417_1_0_1"/>
<evidence type="ECO:0000256" key="10">
    <source>
        <dbReference type="SAM" id="SignalP"/>
    </source>
</evidence>
<evidence type="ECO:0000256" key="9">
    <source>
        <dbReference type="SAM" id="Phobius"/>
    </source>
</evidence>
<sequence>MQIHTLLIIYIPTAALSFFQLSLLAVSQTPRNDTNANLMREVRLYENHSEREQMDNLAELFAVLNALEHLEKMYSRDHVTADDYKTECFKLIDQYKVTMRLVHGATNIEEFAKKYRLHCPAAIERIREGRPITVKDDQGNVLRHIASIVELFITFLDSLRLNTRAVDDLHPGLDDLYTAINKTSRVPIDATVSDKVKKWHDRLSTMAASDEISDDDARQMIFDIEQAYQSFSKALTDLKN</sequence>
<feature type="domain" description="VPS28 N-terminal" evidence="12">
    <location>
        <begin position="31"/>
        <end position="136"/>
    </location>
</feature>
<feature type="domain" description="VPS28 C-terminal" evidence="11">
    <location>
        <begin position="140"/>
        <end position="236"/>
    </location>
</feature>
<feature type="chain" id="PRO_5012135641" description="Vacuolar protein sorting-associated protein 28 homolog" evidence="10">
    <location>
        <begin position="16"/>
        <end position="240"/>
    </location>
</feature>
<dbReference type="InterPro" id="IPR007143">
    <property type="entry name" value="Vps28"/>
</dbReference>
<protein>
    <recommendedName>
        <fullName evidence="7">Vacuolar protein sorting-associated protein 28 homolog</fullName>
    </recommendedName>
</protein>
<keyword evidence="2 7" id="KW-0813">Transport</keyword>
<dbReference type="PROSITE" id="PS51313">
    <property type="entry name" value="VPS28_N"/>
    <property type="match status" value="1"/>
</dbReference>
<dbReference type="PIRSF" id="PIRSF017535">
    <property type="entry name" value="VPS28"/>
    <property type="match status" value="1"/>
</dbReference>
<evidence type="ECO:0000256" key="1">
    <source>
        <dbReference type="ARBA" id="ARBA00004177"/>
    </source>
</evidence>
<accession>G0NCG4</accession>
<keyword evidence="9" id="KW-0812">Transmembrane</keyword>
<keyword evidence="14" id="KW-1185">Reference proteome</keyword>
<dbReference type="FunFam" id="1.20.120.1130:FF:000001">
    <property type="entry name" value="Vacuolar protein sorting-associated protein 28 homolog"/>
    <property type="match status" value="1"/>
</dbReference>
<dbReference type="InterPro" id="IPR037206">
    <property type="entry name" value="VPS28_C_sf"/>
</dbReference>
<evidence type="ECO:0000256" key="4">
    <source>
        <dbReference type="ARBA" id="ARBA00022927"/>
    </source>
</evidence>
<dbReference type="eggNOG" id="KOG3284">
    <property type="taxonomic scope" value="Eukaryota"/>
</dbReference>
<dbReference type="Pfam" id="PF03997">
    <property type="entry name" value="VPS28"/>
    <property type="match status" value="1"/>
</dbReference>
<dbReference type="GO" id="GO:0043328">
    <property type="term" value="P:protein transport to vacuole involved in ubiquitin-dependent protein catabolic process via the multivesicular body sorting pathway"/>
    <property type="evidence" value="ECO:0007669"/>
    <property type="project" value="TreeGrafter"/>
</dbReference>
<comment type="similarity">
    <text evidence="7 8">Belongs to the VPS28 family.</text>
</comment>
<dbReference type="STRING" id="135651.G0NCG4"/>
<evidence type="ECO:0000259" key="12">
    <source>
        <dbReference type="PROSITE" id="PS51313"/>
    </source>
</evidence>
<evidence type="ECO:0000256" key="3">
    <source>
        <dbReference type="ARBA" id="ARBA00022753"/>
    </source>
</evidence>
<comment type="subunit">
    <text evidence="6">Component of the ESCRT-I complex (endosomal sorting complex required for transport I).</text>
</comment>
<organism evidence="14">
    <name type="scientific">Caenorhabditis brenneri</name>
    <name type="common">Nematode worm</name>
    <dbReference type="NCBI Taxonomy" id="135651"/>
    <lineage>
        <taxon>Eukaryota</taxon>
        <taxon>Metazoa</taxon>
        <taxon>Ecdysozoa</taxon>
        <taxon>Nematoda</taxon>
        <taxon>Chromadorea</taxon>
        <taxon>Rhabditida</taxon>
        <taxon>Rhabditina</taxon>
        <taxon>Rhabditomorpha</taxon>
        <taxon>Rhabditoidea</taxon>
        <taxon>Rhabditidae</taxon>
        <taxon>Peloderinae</taxon>
        <taxon>Caenorhabditis</taxon>
    </lineage>
</organism>
<dbReference type="AlphaFoldDB" id="G0NCG4"/>
<evidence type="ECO:0000256" key="5">
    <source>
        <dbReference type="ARBA" id="ARBA00056039"/>
    </source>
</evidence>
<dbReference type="InterPro" id="IPR017899">
    <property type="entry name" value="VPS28_C"/>
</dbReference>
<evidence type="ECO:0000313" key="13">
    <source>
        <dbReference type="EMBL" id="EGT57499.1"/>
    </source>
</evidence>
<dbReference type="SUPFAM" id="SSF140427">
    <property type="entry name" value="VPS28 C-terminal domain-like"/>
    <property type="match status" value="1"/>
</dbReference>
<dbReference type="Gene3D" id="1.20.120.1130">
    <property type="match status" value="1"/>
</dbReference>
<dbReference type="InterPro" id="IPR037202">
    <property type="entry name" value="ESCRT_assembly_dom"/>
</dbReference>
<keyword evidence="4 7" id="KW-0653">Protein transport</keyword>
<dbReference type="InParanoid" id="G0NCG4"/>
<comment type="subcellular location">
    <subcellularLocation>
        <location evidence="1">Endosome</location>
    </subcellularLocation>
</comment>
<keyword evidence="9" id="KW-1133">Transmembrane helix</keyword>
<dbReference type="GO" id="GO:0000813">
    <property type="term" value="C:ESCRT I complex"/>
    <property type="evidence" value="ECO:0007669"/>
    <property type="project" value="UniProtKB-UniRule"/>
</dbReference>
<keyword evidence="10" id="KW-0732">Signal</keyword>
<evidence type="ECO:0000256" key="6">
    <source>
        <dbReference type="ARBA" id="ARBA00066174"/>
    </source>
</evidence>
<dbReference type="InterPro" id="IPR017898">
    <property type="entry name" value="VPS28_N"/>
</dbReference>
<dbReference type="PANTHER" id="PTHR12937:SF0">
    <property type="entry name" value="VACUOLAR PROTEIN SORTING-ASSOCIATED PROTEIN 28 HOMOLOG"/>
    <property type="match status" value="1"/>
</dbReference>
<evidence type="ECO:0000256" key="7">
    <source>
        <dbReference type="PIRNR" id="PIRNR017535"/>
    </source>
</evidence>
<dbReference type="OMA" id="CDEFPTV"/>
<dbReference type="GO" id="GO:0044877">
    <property type="term" value="F:protein-containing complex binding"/>
    <property type="evidence" value="ECO:0007669"/>
    <property type="project" value="TreeGrafter"/>
</dbReference>
<keyword evidence="3 7" id="KW-0967">Endosome</keyword>
<gene>
    <name evidence="13" type="ORF">CAEBREN_09604</name>
</gene>
<dbReference type="InterPro" id="IPR038358">
    <property type="entry name" value="VPS28_N_sf"/>
</dbReference>
<name>G0NCG4_CAEBE</name>
<feature type="transmembrane region" description="Helical" evidence="9">
    <location>
        <begin position="7"/>
        <end position="26"/>
    </location>
</feature>
<comment type="function">
    <text evidence="7">Component of the ESCRT-I complex (endosomal sorting complex required for transport I), a regulator of vesicular trafficking process.</text>
</comment>
<dbReference type="FunCoup" id="G0NCG4">
    <property type="interactions" value="2956"/>
</dbReference>
<proteinExistence type="inferred from homology"/>
<dbReference type="PANTHER" id="PTHR12937">
    <property type="entry name" value="VACUOLAR PROTEIN SORTING 28, ISOFORM 2 VPS28"/>
    <property type="match status" value="1"/>
</dbReference>
<evidence type="ECO:0000313" key="14">
    <source>
        <dbReference type="Proteomes" id="UP000008068"/>
    </source>
</evidence>